<organism evidence="2 3">
    <name type="scientific">Chromobacterium violaceum</name>
    <dbReference type="NCBI Taxonomy" id="536"/>
    <lineage>
        <taxon>Bacteria</taxon>
        <taxon>Pseudomonadati</taxon>
        <taxon>Pseudomonadota</taxon>
        <taxon>Betaproteobacteria</taxon>
        <taxon>Neisseriales</taxon>
        <taxon>Chromobacteriaceae</taxon>
        <taxon>Chromobacterium</taxon>
    </lineage>
</organism>
<keyword evidence="1" id="KW-0472">Membrane</keyword>
<dbReference type="SUPFAM" id="SSF103481">
    <property type="entry name" value="Multidrug resistance efflux transporter EmrE"/>
    <property type="match status" value="1"/>
</dbReference>
<protein>
    <recommendedName>
        <fullName evidence="4">EamA domain-containing protein</fullName>
    </recommendedName>
</protein>
<evidence type="ECO:0000256" key="1">
    <source>
        <dbReference type="SAM" id="Phobius"/>
    </source>
</evidence>
<evidence type="ECO:0008006" key="4">
    <source>
        <dbReference type="Google" id="ProtNLM"/>
    </source>
</evidence>
<dbReference type="AlphaFoldDB" id="A0A447THM3"/>
<gene>
    <name evidence="2" type="ORF">NCTC9695_04883</name>
</gene>
<keyword evidence="1" id="KW-0812">Transmembrane</keyword>
<evidence type="ECO:0000313" key="2">
    <source>
        <dbReference type="EMBL" id="VEB44393.1"/>
    </source>
</evidence>
<keyword evidence="1" id="KW-1133">Transmembrane helix</keyword>
<evidence type="ECO:0000313" key="3">
    <source>
        <dbReference type="Proteomes" id="UP000275777"/>
    </source>
</evidence>
<sequence length="109" mass="11653">MLWLSAMKLTRSTASIANLIFLSPMASLLLIHLIVGEAILPSTLLGLALILGGLLAQKLRCAASSRSRWPTAVLIRAPRIGRAAALDPAWQFRLPLPTIDSEGTSKQAP</sequence>
<dbReference type="InterPro" id="IPR037185">
    <property type="entry name" value="EmrE-like"/>
</dbReference>
<accession>A0A447THM3</accession>
<reference evidence="2 3" key="1">
    <citation type="submission" date="2018-12" db="EMBL/GenBank/DDBJ databases">
        <authorList>
            <consortium name="Pathogen Informatics"/>
        </authorList>
    </citation>
    <scope>NUCLEOTIDE SEQUENCE [LARGE SCALE GENOMIC DNA]</scope>
    <source>
        <strain evidence="2 3">NCTC9695</strain>
    </source>
</reference>
<name>A0A447THM3_CHRVL</name>
<dbReference type="Proteomes" id="UP000275777">
    <property type="component" value="Chromosome"/>
</dbReference>
<feature type="transmembrane region" description="Helical" evidence="1">
    <location>
        <begin position="12"/>
        <end position="32"/>
    </location>
</feature>
<dbReference type="EMBL" id="LR134182">
    <property type="protein sequence ID" value="VEB44393.1"/>
    <property type="molecule type" value="Genomic_DNA"/>
</dbReference>
<feature type="transmembrane region" description="Helical" evidence="1">
    <location>
        <begin position="38"/>
        <end position="56"/>
    </location>
</feature>
<proteinExistence type="predicted"/>